<organism evidence="3">
    <name type="scientific">Medioppia subpectinata</name>
    <dbReference type="NCBI Taxonomy" id="1979941"/>
    <lineage>
        <taxon>Eukaryota</taxon>
        <taxon>Metazoa</taxon>
        <taxon>Ecdysozoa</taxon>
        <taxon>Arthropoda</taxon>
        <taxon>Chelicerata</taxon>
        <taxon>Arachnida</taxon>
        <taxon>Acari</taxon>
        <taxon>Acariformes</taxon>
        <taxon>Sarcoptiformes</taxon>
        <taxon>Oribatida</taxon>
        <taxon>Brachypylina</taxon>
        <taxon>Oppioidea</taxon>
        <taxon>Oppiidae</taxon>
        <taxon>Medioppia</taxon>
    </lineage>
</organism>
<dbReference type="EMBL" id="OC862967">
    <property type="protein sequence ID" value="CAD7630667.1"/>
    <property type="molecule type" value="Genomic_DNA"/>
</dbReference>
<feature type="compositionally biased region" description="Acidic residues" evidence="1">
    <location>
        <begin position="236"/>
        <end position="245"/>
    </location>
</feature>
<keyword evidence="4" id="KW-1185">Reference proteome</keyword>
<sequence>MILLLSINTAEPYITMLIKLVFFTLASACLVSYLLIYQNSSTMFEIHAELNTLYSRYGIPGRNRSAMVYVGLHMLCYISGALCVFYDNVIDRFFKISSFNLLFSHHAALSLFYTFGWITMLQHLYFELCYKYLNVLDHMLGRMRALRCMPSTEHLFDMTQIIENFVIDDQSHHSGYGGPGYDDGYGDGYVRPDIGRFGYGGPHGHHHHHQHQQHRRQQAYSHSSHSQSSGYNYDGGDWDASDEDK</sequence>
<dbReference type="Proteomes" id="UP000759131">
    <property type="component" value="Unassembled WGS sequence"/>
</dbReference>
<keyword evidence="2" id="KW-0472">Membrane</keyword>
<proteinExistence type="predicted"/>
<evidence type="ECO:0000256" key="1">
    <source>
        <dbReference type="SAM" id="MobiDB-lite"/>
    </source>
</evidence>
<evidence type="ECO:0000256" key="2">
    <source>
        <dbReference type="SAM" id="Phobius"/>
    </source>
</evidence>
<protein>
    <submittedName>
        <fullName evidence="3">Uncharacterized protein</fullName>
    </submittedName>
</protein>
<feature type="compositionally biased region" description="Basic residues" evidence="1">
    <location>
        <begin position="203"/>
        <end position="217"/>
    </location>
</feature>
<feature type="compositionally biased region" description="Low complexity" evidence="1">
    <location>
        <begin position="218"/>
        <end position="231"/>
    </location>
</feature>
<feature type="transmembrane region" description="Helical" evidence="2">
    <location>
        <begin position="66"/>
        <end position="87"/>
    </location>
</feature>
<keyword evidence="2" id="KW-0812">Transmembrane</keyword>
<gene>
    <name evidence="3" type="ORF">OSB1V03_LOCUS11079</name>
</gene>
<evidence type="ECO:0000313" key="3">
    <source>
        <dbReference type="EMBL" id="CAD7630667.1"/>
    </source>
</evidence>
<dbReference type="AlphaFoldDB" id="A0A7R9KYJ8"/>
<feature type="region of interest" description="Disordered" evidence="1">
    <location>
        <begin position="201"/>
        <end position="245"/>
    </location>
</feature>
<accession>A0A7R9KYJ8</accession>
<reference evidence="3" key="1">
    <citation type="submission" date="2020-11" db="EMBL/GenBank/DDBJ databases">
        <authorList>
            <person name="Tran Van P."/>
        </authorList>
    </citation>
    <scope>NUCLEOTIDE SEQUENCE</scope>
</reference>
<feature type="transmembrane region" description="Helical" evidence="2">
    <location>
        <begin position="107"/>
        <end position="126"/>
    </location>
</feature>
<evidence type="ECO:0000313" key="4">
    <source>
        <dbReference type="Proteomes" id="UP000759131"/>
    </source>
</evidence>
<name>A0A7R9KYJ8_9ACAR</name>
<dbReference type="EMBL" id="CAJPIZ010008392">
    <property type="protein sequence ID" value="CAG2111097.1"/>
    <property type="molecule type" value="Genomic_DNA"/>
</dbReference>
<keyword evidence="2" id="KW-1133">Transmembrane helix</keyword>
<feature type="transmembrane region" description="Helical" evidence="2">
    <location>
        <begin position="12"/>
        <end position="36"/>
    </location>
</feature>